<dbReference type="Proteomes" id="UP000814033">
    <property type="component" value="Unassembled WGS sequence"/>
</dbReference>
<protein>
    <submittedName>
        <fullName evidence="1">Uncharacterized protein</fullName>
    </submittedName>
</protein>
<evidence type="ECO:0000313" key="1">
    <source>
        <dbReference type="EMBL" id="KAI0037805.1"/>
    </source>
</evidence>
<sequence>MYAELIEPEYAKEWATAVALAGQGAKGLPKAVEVRNRLVKRIFDRQNETVQATVKQVVDTRYEKAMADYQRAYIDAPRTREQKEWALNSAFSILQPMVDMVSSRFGVAATLMMAGPMPSKGGEVDVLSVHSGELRGLVNMIWPEYDRAGYDTAANSLIGFAQAVFRKFEAFMRSLVVC</sequence>
<comment type="caution">
    <text evidence="1">The sequence shown here is derived from an EMBL/GenBank/DDBJ whole genome shotgun (WGS) entry which is preliminary data.</text>
</comment>
<proteinExistence type="predicted"/>
<evidence type="ECO:0000313" key="2">
    <source>
        <dbReference type="Proteomes" id="UP000814033"/>
    </source>
</evidence>
<organism evidence="1 2">
    <name type="scientific">Auriscalpium vulgare</name>
    <dbReference type="NCBI Taxonomy" id="40419"/>
    <lineage>
        <taxon>Eukaryota</taxon>
        <taxon>Fungi</taxon>
        <taxon>Dikarya</taxon>
        <taxon>Basidiomycota</taxon>
        <taxon>Agaricomycotina</taxon>
        <taxon>Agaricomycetes</taxon>
        <taxon>Russulales</taxon>
        <taxon>Auriscalpiaceae</taxon>
        <taxon>Auriscalpium</taxon>
    </lineage>
</organism>
<reference evidence="1" key="1">
    <citation type="submission" date="2021-02" db="EMBL/GenBank/DDBJ databases">
        <authorList>
            <consortium name="DOE Joint Genome Institute"/>
            <person name="Ahrendt S."/>
            <person name="Looney B.P."/>
            <person name="Miyauchi S."/>
            <person name="Morin E."/>
            <person name="Drula E."/>
            <person name="Courty P.E."/>
            <person name="Chicoki N."/>
            <person name="Fauchery L."/>
            <person name="Kohler A."/>
            <person name="Kuo A."/>
            <person name="Labutti K."/>
            <person name="Pangilinan J."/>
            <person name="Lipzen A."/>
            <person name="Riley R."/>
            <person name="Andreopoulos W."/>
            <person name="He G."/>
            <person name="Johnson J."/>
            <person name="Barry K.W."/>
            <person name="Grigoriev I.V."/>
            <person name="Nagy L."/>
            <person name="Hibbett D."/>
            <person name="Henrissat B."/>
            <person name="Matheny P.B."/>
            <person name="Labbe J."/>
            <person name="Martin F."/>
        </authorList>
    </citation>
    <scope>NUCLEOTIDE SEQUENCE</scope>
    <source>
        <strain evidence="1">FP105234-sp</strain>
    </source>
</reference>
<accession>A0ACB8R1L3</accession>
<reference evidence="1" key="2">
    <citation type="journal article" date="2022" name="New Phytol.">
        <title>Evolutionary transition to the ectomycorrhizal habit in the genomes of a hyperdiverse lineage of mushroom-forming fungi.</title>
        <authorList>
            <person name="Looney B."/>
            <person name="Miyauchi S."/>
            <person name="Morin E."/>
            <person name="Drula E."/>
            <person name="Courty P.E."/>
            <person name="Kohler A."/>
            <person name="Kuo A."/>
            <person name="LaButti K."/>
            <person name="Pangilinan J."/>
            <person name="Lipzen A."/>
            <person name="Riley R."/>
            <person name="Andreopoulos W."/>
            <person name="He G."/>
            <person name="Johnson J."/>
            <person name="Nolan M."/>
            <person name="Tritt A."/>
            <person name="Barry K.W."/>
            <person name="Grigoriev I.V."/>
            <person name="Nagy L.G."/>
            <person name="Hibbett D."/>
            <person name="Henrissat B."/>
            <person name="Matheny P.B."/>
            <person name="Labbe J."/>
            <person name="Martin F.M."/>
        </authorList>
    </citation>
    <scope>NUCLEOTIDE SEQUENCE</scope>
    <source>
        <strain evidence="1">FP105234-sp</strain>
    </source>
</reference>
<name>A0ACB8R1L3_9AGAM</name>
<dbReference type="EMBL" id="MU276708">
    <property type="protein sequence ID" value="KAI0037805.1"/>
    <property type="molecule type" value="Genomic_DNA"/>
</dbReference>
<gene>
    <name evidence="1" type="ORF">FA95DRAFT_1613867</name>
</gene>
<keyword evidence="2" id="KW-1185">Reference proteome</keyword>